<reference evidence="1 2" key="1">
    <citation type="journal article" date="2022" name="Plant J.">
        <title>Chromosome-level genome of Camellia lanceoleosa provides a valuable resource for understanding genome evolution and self-incompatibility.</title>
        <authorList>
            <person name="Gong W."/>
            <person name="Xiao S."/>
            <person name="Wang L."/>
            <person name="Liao Z."/>
            <person name="Chang Y."/>
            <person name="Mo W."/>
            <person name="Hu G."/>
            <person name="Li W."/>
            <person name="Zhao G."/>
            <person name="Zhu H."/>
            <person name="Hu X."/>
            <person name="Ji K."/>
            <person name="Xiang X."/>
            <person name="Song Q."/>
            <person name="Yuan D."/>
            <person name="Jin S."/>
            <person name="Zhang L."/>
        </authorList>
    </citation>
    <scope>NUCLEOTIDE SEQUENCE [LARGE SCALE GENOMIC DNA]</scope>
    <source>
        <strain evidence="1">SQ_2022a</strain>
    </source>
</reference>
<accession>A0ACC0F223</accession>
<protein>
    <submittedName>
        <fullName evidence="1">Uncharacterized protein</fullName>
    </submittedName>
</protein>
<proteinExistence type="predicted"/>
<comment type="caution">
    <text evidence="1">The sequence shown here is derived from an EMBL/GenBank/DDBJ whole genome shotgun (WGS) entry which is preliminary data.</text>
</comment>
<name>A0ACC0F223_9ERIC</name>
<organism evidence="1 2">
    <name type="scientific">Camellia lanceoleosa</name>
    <dbReference type="NCBI Taxonomy" id="1840588"/>
    <lineage>
        <taxon>Eukaryota</taxon>
        <taxon>Viridiplantae</taxon>
        <taxon>Streptophyta</taxon>
        <taxon>Embryophyta</taxon>
        <taxon>Tracheophyta</taxon>
        <taxon>Spermatophyta</taxon>
        <taxon>Magnoliopsida</taxon>
        <taxon>eudicotyledons</taxon>
        <taxon>Gunneridae</taxon>
        <taxon>Pentapetalae</taxon>
        <taxon>asterids</taxon>
        <taxon>Ericales</taxon>
        <taxon>Theaceae</taxon>
        <taxon>Camellia</taxon>
    </lineage>
</organism>
<evidence type="ECO:0000313" key="2">
    <source>
        <dbReference type="Proteomes" id="UP001060215"/>
    </source>
</evidence>
<dbReference type="Proteomes" id="UP001060215">
    <property type="component" value="Chromosome 11"/>
</dbReference>
<evidence type="ECO:0000313" key="1">
    <source>
        <dbReference type="EMBL" id="KAI7982753.1"/>
    </source>
</evidence>
<keyword evidence="2" id="KW-1185">Reference proteome</keyword>
<dbReference type="EMBL" id="CM045768">
    <property type="protein sequence ID" value="KAI7982753.1"/>
    <property type="molecule type" value="Genomic_DNA"/>
</dbReference>
<gene>
    <name evidence="1" type="ORF">LOK49_LG15G00600</name>
</gene>
<sequence>MHFHPSSRRPLLKAIHELLQSALMIKTLNSVVQLDSITTNNSVMHKQISYMIYLSIDTKIVNGSTLTIAHERHNNVY</sequence>